<dbReference type="InterPro" id="IPR050951">
    <property type="entry name" value="Retrovirus_Pol_polyprotein"/>
</dbReference>
<sequence length="451" mass="51577">MQLLSGHLVELSKLQAQHINAVSASAYQSTSVDSLHRRPQQQCPKVNKSTQHIQGKEKVEQHETLKCTKCSYAHKRHQCPAWGKKFNNCGQLYNFAVSCKVRQINSLKIVGVNSVYVADKITPQNCVSKTTEWKECVKIEDKCLDVKIDIGSKVNVLPINMFKRIDRQFKRRNTRIILESYGGTKIKPVGVVNLHCVAQNKDSYLDFYLVDFQSTPLEIDRQFRTRVCKMCALCINQSTNLLKQIMMFFEGWGPLPKSILFVLPQMFLGFNIPPRRVAGIIVRVTDPDPDGCISNIVIVDKPNNKVRICLAPIELNWVISRKRHIIIKLQDVQVKTHSGVAEVCYVFHTIWHFSVHENAIWLGTYSGGLIPPLVRLLSVLHTLMTYLFWGTEEEHDKAVQSVIETARKVGVKFNPYKVQYKQSQVKTLGHVFAEKGMEIYPHRGRALLEIR</sequence>
<dbReference type="PANTHER" id="PTHR37984:SF5">
    <property type="entry name" value="PROTEIN NYNRIN-LIKE"/>
    <property type="match status" value="1"/>
</dbReference>
<dbReference type="Gene3D" id="3.30.70.270">
    <property type="match status" value="1"/>
</dbReference>
<comment type="caution">
    <text evidence="1">The sequence shown here is derived from an EMBL/GenBank/DDBJ whole genome shotgun (WGS) entry which is preliminary data.</text>
</comment>
<name>A0ABQ9IGT1_9NEOP</name>
<protein>
    <submittedName>
        <fullName evidence="1">Uncharacterized protein</fullName>
    </submittedName>
</protein>
<dbReference type="CDD" id="cd05481">
    <property type="entry name" value="retropepsin_like_LTR_1"/>
    <property type="match status" value="1"/>
</dbReference>
<accession>A0ABQ9IGT1</accession>
<dbReference type="InterPro" id="IPR043128">
    <property type="entry name" value="Rev_trsase/Diguanyl_cyclase"/>
</dbReference>
<dbReference type="InterPro" id="IPR043502">
    <property type="entry name" value="DNA/RNA_pol_sf"/>
</dbReference>
<dbReference type="Proteomes" id="UP001159363">
    <property type="component" value="Chromosome 1"/>
</dbReference>
<dbReference type="PANTHER" id="PTHR37984">
    <property type="entry name" value="PROTEIN CBG26694"/>
    <property type="match status" value="1"/>
</dbReference>
<proteinExistence type="predicted"/>
<evidence type="ECO:0000313" key="1">
    <source>
        <dbReference type="EMBL" id="KAJ8895890.1"/>
    </source>
</evidence>
<keyword evidence="2" id="KW-1185">Reference proteome</keyword>
<dbReference type="SUPFAM" id="SSF56672">
    <property type="entry name" value="DNA/RNA polymerases"/>
    <property type="match status" value="1"/>
</dbReference>
<dbReference type="EMBL" id="JARBHB010000001">
    <property type="protein sequence ID" value="KAJ8895890.1"/>
    <property type="molecule type" value="Genomic_DNA"/>
</dbReference>
<evidence type="ECO:0000313" key="2">
    <source>
        <dbReference type="Proteomes" id="UP001159363"/>
    </source>
</evidence>
<gene>
    <name evidence="1" type="ORF">PR048_001230</name>
</gene>
<organism evidence="1 2">
    <name type="scientific">Dryococelus australis</name>
    <dbReference type="NCBI Taxonomy" id="614101"/>
    <lineage>
        <taxon>Eukaryota</taxon>
        <taxon>Metazoa</taxon>
        <taxon>Ecdysozoa</taxon>
        <taxon>Arthropoda</taxon>
        <taxon>Hexapoda</taxon>
        <taxon>Insecta</taxon>
        <taxon>Pterygota</taxon>
        <taxon>Neoptera</taxon>
        <taxon>Polyneoptera</taxon>
        <taxon>Phasmatodea</taxon>
        <taxon>Verophasmatodea</taxon>
        <taxon>Anareolatae</taxon>
        <taxon>Phasmatidae</taxon>
        <taxon>Eurycanthinae</taxon>
        <taxon>Dryococelus</taxon>
    </lineage>
</organism>
<reference evidence="1 2" key="1">
    <citation type="submission" date="2023-02" db="EMBL/GenBank/DDBJ databases">
        <title>LHISI_Scaffold_Assembly.</title>
        <authorList>
            <person name="Stuart O.P."/>
            <person name="Cleave R."/>
            <person name="Magrath M.J.L."/>
            <person name="Mikheyev A.S."/>
        </authorList>
    </citation>
    <scope>NUCLEOTIDE SEQUENCE [LARGE SCALE GENOMIC DNA]</scope>
    <source>
        <strain evidence="1">Daus_M_001</strain>
        <tissue evidence="1">Leg muscle</tissue>
    </source>
</reference>